<evidence type="ECO:0000256" key="9">
    <source>
        <dbReference type="ARBA" id="ARBA00022737"/>
    </source>
</evidence>
<dbReference type="GO" id="GO:0005524">
    <property type="term" value="F:ATP binding"/>
    <property type="evidence" value="ECO:0007669"/>
    <property type="project" value="UniProtKB-KW"/>
</dbReference>
<evidence type="ECO:0000256" key="15">
    <source>
        <dbReference type="ARBA" id="ARBA00023170"/>
    </source>
</evidence>
<dbReference type="InterPro" id="IPR032675">
    <property type="entry name" value="LRR_dom_sf"/>
</dbReference>
<dbReference type="GO" id="GO:0016020">
    <property type="term" value="C:membrane"/>
    <property type="evidence" value="ECO:0007669"/>
    <property type="project" value="UniProtKB-SubCell"/>
</dbReference>
<dbReference type="Pfam" id="PF07714">
    <property type="entry name" value="PK_Tyr_Ser-Thr"/>
    <property type="match status" value="1"/>
</dbReference>
<evidence type="ECO:0000313" key="22">
    <source>
        <dbReference type="Proteomes" id="UP000288805"/>
    </source>
</evidence>
<evidence type="ECO:0000259" key="20">
    <source>
        <dbReference type="PROSITE" id="PS50011"/>
    </source>
</evidence>
<accession>A0A438CC84</accession>
<dbReference type="Pfam" id="PF13855">
    <property type="entry name" value="LRR_8"/>
    <property type="match status" value="1"/>
</dbReference>
<organism evidence="21 22">
    <name type="scientific">Vitis vinifera</name>
    <name type="common">Grape</name>
    <dbReference type="NCBI Taxonomy" id="29760"/>
    <lineage>
        <taxon>Eukaryota</taxon>
        <taxon>Viridiplantae</taxon>
        <taxon>Streptophyta</taxon>
        <taxon>Embryophyta</taxon>
        <taxon>Tracheophyta</taxon>
        <taxon>Spermatophyta</taxon>
        <taxon>Magnoliopsida</taxon>
        <taxon>eudicotyledons</taxon>
        <taxon>Gunneridae</taxon>
        <taxon>Pentapetalae</taxon>
        <taxon>rosids</taxon>
        <taxon>Vitales</taxon>
        <taxon>Vitaceae</taxon>
        <taxon>Viteae</taxon>
        <taxon>Vitis</taxon>
    </lineage>
</organism>
<keyword evidence="5" id="KW-0433">Leucine-rich repeat</keyword>
<gene>
    <name evidence="21" type="primary">PRK1_1</name>
    <name evidence="21" type="ORF">CK203_110829</name>
</gene>
<evidence type="ECO:0000256" key="10">
    <source>
        <dbReference type="ARBA" id="ARBA00022741"/>
    </source>
</evidence>
<dbReference type="EMBL" id="QGNW01002332">
    <property type="protein sequence ID" value="RVW20860.1"/>
    <property type="molecule type" value="Genomic_DNA"/>
</dbReference>
<comment type="subcellular location">
    <subcellularLocation>
        <location evidence="1">Membrane</location>
        <topology evidence="1">Single-pass membrane protein</topology>
    </subcellularLocation>
</comment>
<feature type="chain" id="PRO_5019090358" description="non-specific serine/threonine protein kinase" evidence="19">
    <location>
        <begin position="27"/>
        <end position="636"/>
    </location>
</feature>
<dbReference type="Gene3D" id="3.30.200.20">
    <property type="entry name" value="Phosphorylase Kinase, domain 1"/>
    <property type="match status" value="1"/>
</dbReference>
<keyword evidence="9" id="KW-0677">Repeat</keyword>
<evidence type="ECO:0000256" key="2">
    <source>
        <dbReference type="ARBA" id="ARBA00008684"/>
    </source>
</evidence>
<dbReference type="Gene3D" id="3.80.10.10">
    <property type="entry name" value="Ribonuclease Inhibitor"/>
    <property type="match status" value="2"/>
</dbReference>
<keyword evidence="8 19" id="KW-0732">Signal</keyword>
<evidence type="ECO:0000256" key="3">
    <source>
        <dbReference type="ARBA" id="ARBA00012513"/>
    </source>
</evidence>
<dbReference type="InterPro" id="IPR001245">
    <property type="entry name" value="Ser-Thr/Tyr_kinase_cat_dom"/>
</dbReference>
<evidence type="ECO:0000256" key="7">
    <source>
        <dbReference type="ARBA" id="ARBA00022692"/>
    </source>
</evidence>
<dbReference type="SUPFAM" id="SSF56112">
    <property type="entry name" value="Protein kinase-like (PK-like)"/>
    <property type="match status" value="1"/>
</dbReference>
<evidence type="ECO:0000256" key="6">
    <source>
        <dbReference type="ARBA" id="ARBA00022679"/>
    </source>
</evidence>
<keyword evidence="6" id="KW-0808">Transferase</keyword>
<keyword evidence="4" id="KW-0597">Phosphoprotein</keyword>
<evidence type="ECO:0000256" key="17">
    <source>
        <dbReference type="ARBA" id="ARBA00048679"/>
    </source>
</evidence>
<evidence type="ECO:0000256" key="11">
    <source>
        <dbReference type="ARBA" id="ARBA00022777"/>
    </source>
</evidence>
<comment type="caution">
    <text evidence="21">The sequence shown here is derived from an EMBL/GenBank/DDBJ whole genome shotgun (WGS) entry which is preliminary data.</text>
</comment>
<keyword evidence="10" id="KW-0547">Nucleotide-binding</keyword>
<evidence type="ECO:0000256" key="5">
    <source>
        <dbReference type="ARBA" id="ARBA00022614"/>
    </source>
</evidence>
<evidence type="ECO:0000256" key="12">
    <source>
        <dbReference type="ARBA" id="ARBA00022840"/>
    </source>
</evidence>
<feature type="signal peptide" evidence="19">
    <location>
        <begin position="1"/>
        <end position="26"/>
    </location>
</feature>
<evidence type="ECO:0000256" key="14">
    <source>
        <dbReference type="ARBA" id="ARBA00023136"/>
    </source>
</evidence>
<dbReference type="InterPro" id="IPR011009">
    <property type="entry name" value="Kinase-like_dom_sf"/>
</dbReference>
<evidence type="ECO:0000313" key="21">
    <source>
        <dbReference type="EMBL" id="RVW20860.1"/>
    </source>
</evidence>
<keyword evidence="15 21" id="KW-0675">Receptor</keyword>
<dbReference type="Pfam" id="PF00560">
    <property type="entry name" value="LRR_1"/>
    <property type="match status" value="1"/>
</dbReference>
<evidence type="ECO:0000256" key="16">
    <source>
        <dbReference type="ARBA" id="ARBA00047899"/>
    </source>
</evidence>
<dbReference type="FunFam" id="1.10.510.10:FF:000480">
    <property type="entry name" value="Pollen receptor-like kinase 1"/>
    <property type="match status" value="1"/>
</dbReference>
<evidence type="ECO:0000256" key="13">
    <source>
        <dbReference type="ARBA" id="ARBA00022989"/>
    </source>
</evidence>
<dbReference type="InterPro" id="IPR013210">
    <property type="entry name" value="LRR_N_plant-typ"/>
</dbReference>
<dbReference type="InterPro" id="IPR001611">
    <property type="entry name" value="Leu-rich_rpt"/>
</dbReference>
<dbReference type="PANTHER" id="PTHR48007">
    <property type="entry name" value="LEUCINE-RICH REPEAT RECEPTOR-LIKE PROTEIN KINASE PXC1"/>
    <property type="match status" value="1"/>
</dbReference>
<feature type="transmembrane region" description="Helical" evidence="18">
    <location>
        <begin position="243"/>
        <end position="266"/>
    </location>
</feature>
<dbReference type="InterPro" id="IPR000719">
    <property type="entry name" value="Prot_kinase_dom"/>
</dbReference>
<comment type="catalytic activity">
    <reaction evidence="16">
        <text>L-threonyl-[protein] + ATP = O-phospho-L-threonyl-[protein] + ADP + H(+)</text>
        <dbReference type="Rhea" id="RHEA:46608"/>
        <dbReference type="Rhea" id="RHEA-COMP:11060"/>
        <dbReference type="Rhea" id="RHEA-COMP:11605"/>
        <dbReference type="ChEBI" id="CHEBI:15378"/>
        <dbReference type="ChEBI" id="CHEBI:30013"/>
        <dbReference type="ChEBI" id="CHEBI:30616"/>
        <dbReference type="ChEBI" id="CHEBI:61977"/>
        <dbReference type="ChEBI" id="CHEBI:456216"/>
        <dbReference type="EC" id="2.7.11.1"/>
    </reaction>
</comment>
<keyword evidence="13 18" id="KW-1133">Transmembrane helix</keyword>
<dbReference type="Pfam" id="PF08263">
    <property type="entry name" value="LRRNT_2"/>
    <property type="match status" value="1"/>
</dbReference>
<dbReference type="FunFam" id="3.30.200.20:FF:000307">
    <property type="entry name" value="pollen receptor-like kinase 1"/>
    <property type="match status" value="1"/>
</dbReference>
<keyword evidence="12" id="KW-0067">ATP-binding</keyword>
<evidence type="ECO:0000256" key="19">
    <source>
        <dbReference type="SAM" id="SignalP"/>
    </source>
</evidence>
<dbReference type="SUPFAM" id="SSF52058">
    <property type="entry name" value="L domain-like"/>
    <property type="match status" value="1"/>
</dbReference>
<evidence type="ECO:0000256" key="18">
    <source>
        <dbReference type="SAM" id="Phobius"/>
    </source>
</evidence>
<dbReference type="AlphaFoldDB" id="A0A438CC84"/>
<dbReference type="PANTHER" id="PTHR48007:SF64">
    <property type="entry name" value="POLLEN RECEPTOR-LIKE KINASE 1"/>
    <property type="match status" value="1"/>
</dbReference>
<dbReference type="Gene3D" id="1.10.510.10">
    <property type="entry name" value="Transferase(Phosphotransferase) domain 1"/>
    <property type="match status" value="1"/>
</dbReference>
<reference evidence="21 22" key="1">
    <citation type="journal article" date="2018" name="PLoS Genet.">
        <title>Population sequencing reveals clonal diversity and ancestral inbreeding in the grapevine cultivar Chardonnay.</title>
        <authorList>
            <person name="Roach M.J."/>
            <person name="Johnson D.L."/>
            <person name="Bohlmann J."/>
            <person name="van Vuuren H.J."/>
            <person name="Jones S.J."/>
            <person name="Pretorius I.S."/>
            <person name="Schmidt S.A."/>
            <person name="Borneman A.R."/>
        </authorList>
    </citation>
    <scope>NUCLEOTIDE SEQUENCE [LARGE SCALE GENOMIC DNA]</scope>
    <source>
        <strain evidence="22">cv. Chardonnay</strain>
        <tissue evidence="21">Leaf</tissue>
    </source>
</reference>
<dbReference type="GO" id="GO:0004674">
    <property type="term" value="F:protein serine/threonine kinase activity"/>
    <property type="evidence" value="ECO:0007669"/>
    <property type="project" value="UniProtKB-EC"/>
</dbReference>
<comment type="catalytic activity">
    <reaction evidence="17">
        <text>L-seryl-[protein] + ATP = O-phospho-L-seryl-[protein] + ADP + H(+)</text>
        <dbReference type="Rhea" id="RHEA:17989"/>
        <dbReference type="Rhea" id="RHEA-COMP:9863"/>
        <dbReference type="Rhea" id="RHEA-COMP:11604"/>
        <dbReference type="ChEBI" id="CHEBI:15378"/>
        <dbReference type="ChEBI" id="CHEBI:29999"/>
        <dbReference type="ChEBI" id="CHEBI:30616"/>
        <dbReference type="ChEBI" id="CHEBI:83421"/>
        <dbReference type="ChEBI" id="CHEBI:456216"/>
        <dbReference type="EC" id="2.7.11.1"/>
    </reaction>
</comment>
<proteinExistence type="inferred from homology"/>
<name>A0A438CC84_VITVI</name>
<dbReference type="EC" id="2.7.11.1" evidence="3"/>
<evidence type="ECO:0000256" key="1">
    <source>
        <dbReference type="ARBA" id="ARBA00004167"/>
    </source>
</evidence>
<keyword evidence="7 18" id="KW-0812">Transmembrane</keyword>
<keyword evidence="14 18" id="KW-0472">Membrane</keyword>
<protein>
    <recommendedName>
        <fullName evidence="3">non-specific serine/threonine protein kinase</fullName>
        <ecNumber evidence="3">2.7.11.1</ecNumber>
    </recommendedName>
</protein>
<dbReference type="Proteomes" id="UP000288805">
    <property type="component" value="Unassembled WGS sequence"/>
</dbReference>
<dbReference type="PROSITE" id="PS50011">
    <property type="entry name" value="PROTEIN_KINASE_DOM"/>
    <property type="match status" value="1"/>
</dbReference>
<evidence type="ECO:0000256" key="8">
    <source>
        <dbReference type="ARBA" id="ARBA00022729"/>
    </source>
</evidence>
<evidence type="ECO:0000256" key="4">
    <source>
        <dbReference type="ARBA" id="ARBA00022553"/>
    </source>
</evidence>
<comment type="similarity">
    <text evidence="2">Belongs to the protein kinase superfamily. Ser/Thr protein kinase family.</text>
</comment>
<feature type="domain" description="Protein kinase" evidence="20">
    <location>
        <begin position="328"/>
        <end position="602"/>
    </location>
</feature>
<sequence>MSHNYSPWPLIFLVIISVVHINVASGAKPSQSEILLEFKNSLRNVTALGSWNTSTTPCGGSPGGWVGVICINGDVWGLQLEGMGLMGTIDMDTLAKLPHLRGISFMNNHFDGAIPKIKKLSALKSVFLSNNQFSGEIEDDAFSGMVSLKKVHLAHNKFSGGVPESLALLPRILELRLEGNHFKGQIPEFRATQLQSFNISNNNLEGPIPESLRKMELTSFSGNKNLCGAPLGSCPRPKKPTTLMMVVVGIVVALALSAIIVAFILLRCSKCQTTLVQVETPPSKVTCRELDKVKLQESNTESGKKVEQGKLYYLRNDENKCDLKDLLKASAEILGSGYFGSSYKAVLVNGSSVVVKRFRHMNNVGKEEFQEHMRRLGRLNHPNLLPFVAYYYREEEKLLVTDFIDNGSLAIHLHGNHARDQPRLDWATRLKIIKGIAKGLAYLYTELPTLIAPHSHLKSSNVLLSNSFTPLLTDYGLVPLINQEIAQALMVAYKSPEYKQHGRITKKTDVWSFGTLILEILTGKFPTQNLQQGQASDTDLASWVNSVSQEEWEDEVFDKEMGGTTNSKWEMVKLLKIGLACCEGDVGKRWDMKEAVEKIEELKERIARMISILHMPVKWKALQDNCQMNPLSHEWC</sequence>
<keyword evidence="11 21" id="KW-0418">Kinase</keyword>
<dbReference type="InterPro" id="IPR046959">
    <property type="entry name" value="PRK1-6/SRF4-like"/>
</dbReference>